<gene>
    <name evidence="2" type="ORF">GCM10011613_01180</name>
</gene>
<dbReference type="EMBL" id="BMYZ01000001">
    <property type="protein sequence ID" value="GGY61541.1"/>
    <property type="molecule type" value="Genomic_DNA"/>
</dbReference>
<name>A0ABQ3AN59_9GAMM</name>
<organism evidence="2 3">
    <name type="scientific">Cellvibrio zantedeschiae</name>
    <dbReference type="NCBI Taxonomy" id="1237077"/>
    <lineage>
        <taxon>Bacteria</taxon>
        <taxon>Pseudomonadati</taxon>
        <taxon>Pseudomonadota</taxon>
        <taxon>Gammaproteobacteria</taxon>
        <taxon>Cellvibrionales</taxon>
        <taxon>Cellvibrionaceae</taxon>
        <taxon>Cellvibrio</taxon>
    </lineage>
</organism>
<dbReference type="SUPFAM" id="SSF46955">
    <property type="entry name" value="Putative DNA-binding domain"/>
    <property type="match status" value="1"/>
</dbReference>
<accession>A0ABQ3AN59</accession>
<keyword evidence="3" id="KW-1185">Reference proteome</keyword>
<sequence>MIRQRNLLPRDQAAEYLSVKPQTLAAWATTGRYDLPFIKIGRKVFYALDELESFIERRTYTSTP</sequence>
<dbReference type="RefSeq" id="WP_189415065.1">
    <property type="nucleotide sequence ID" value="NZ_BMYZ01000001.1"/>
</dbReference>
<dbReference type="Pfam" id="PF12728">
    <property type="entry name" value="HTH_17"/>
    <property type="match status" value="1"/>
</dbReference>
<evidence type="ECO:0000259" key="1">
    <source>
        <dbReference type="Pfam" id="PF12728"/>
    </source>
</evidence>
<proteinExistence type="predicted"/>
<protein>
    <recommendedName>
        <fullName evidence="1">Helix-turn-helix domain-containing protein</fullName>
    </recommendedName>
</protein>
<reference evidence="3" key="1">
    <citation type="journal article" date="2019" name="Int. J. Syst. Evol. Microbiol.">
        <title>The Global Catalogue of Microorganisms (GCM) 10K type strain sequencing project: providing services to taxonomists for standard genome sequencing and annotation.</title>
        <authorList>
            <consortium name="The Broad Institute Genomics Platform"/>
            <consortium name="The Broad Institute Genome Sequencing Center for Infectious Disease"/>
            <person name="Wu L."/>
            <person name="Ma J."/>
        </authorList>
    </citation>
    <scope>NUCLEOTIDE SEQUENCE [LARGE SCALE GENOMIC DNA]</scope>
    <source>
        <strain evidence="3">KCTC 32239</strain>
    </source>
</reference>
<evidence type="ECO:0000313" key="3">
    <source>
        <dbReference type="Proteomes" id="UP000619761"/>
    </source>
</evidence>
<comment type="caution">
    <text evidence="2">The sequence shown here is derived from an EMBL/GenBank/DDBJ whole genome shotgun (WGS) entry which is preliminary data.</text>
</comment>
<dbReference type="InterPro" id="IPR009061">
    <property type="entry name" value="DNA-bd_dom_put_sf"/>
</dbReference>
<evidence type="ECO:0000313" key="2">
    <source>
        <dbReference type="EMBL" id="GGY61541.1"/>
    </source>
</evidence>
<dbReference type="Proteomes" id="UP000619761">
    <property type="component" value="Unassembled WGS sequence"/>
</dbReference>
<dbReference type="InterPro" id="IPR041657">
    <property type="entry name" value="HTH_17"/>
</dbReference>
<feature type="domain" description="Helix-turn-helix" evidence="1">
    <location>
        <begin position="11"/>
        <end position="58"/>
    </location>
</feature>